<dbReference type="RefSeq" id="WP_311938168.1">
    <property type="nucleotide sequence ID" value="NZ_JAVSCK010000002.1"/>
</dbReference>
<feature type="short sequence motif" description="GXSXG" evidence="4">
    <location>
        <begin position="45"/>
        <end position="49"/>
    </location>
</feature>
<reference evidence="7" key="1">
    <citation type="journal article" date="2019" name="Int. J. Syst. Evol. Microbiol.">
        <title>The Global Catalogue of Microorganisms (GCM) 10K type strain sequencing project: providing services to taxonomists for standard genome sequencing and annotation.</title>
        <authorList>
            <consortium name="The Broad Institute Genomics Platform"/>
            <consortium name="The Broad Institute Genome Sequencing Center for Infectious Disease"/>
            <person name="Wu L."/>
            <person name="Ma J."/>
        </authorList>
    </citation>
    <scope>NUCLEOTIDE SEQUENCE [LARGE SCALE GENOMIC DNA]</scope>
    <source>
        <strain evidence="7">CCUG 63246</strain>
    </source>
</reference>
<evidence type="ECO:0000313" key="7">
    <source>
        <dbReference type="Proteomes" id="UP001597163"/>
    </source>
</evidence>
<dbReference type="InterPro" id="IPR002641">
    <property type="entry name" value="PNPLA_dom"/>
</dbReference>
<evidence type="ECO:0000256" key="3">
    <source>
        <dbReference type="ARBA" id="ARBA00023098"/>
    </source>
</evidence>
<keyword evidence="2 4" id="KW-0442">Lipid degradation</keyword>
<sequence length="261" mass="28815">MIKSDGFFNKSTGLVLSGGGVKGIAHIGVLRALLERGIYPESVSGVSAGALIAALYADEKSVEDMLMFFKETPLLKYNFVTINKPGLFDTDKYIPFFQDFFSSSSFENLHRKLTIVATNMEKGEPHFFSKGDLFKPLLASAALPPVFSPVLIKGSLYADGGIMNNFPIEPLMGDCDLIIGSYTTSMKEVTKGQLKSYYQITQRTNLLMLHANAKEKLLIPDLLFNPKGLDKIGVLDKRGIEQAYVLGYDYASKLLDTKIKM</sequence>
<dbReference type="EMBL" id="JBHTLJ010000002">
    <property type="protein sequence ID" value="MFD1162167.1"/>
    <property type="molecule type" value="Genomic_DNA"/>
</dbReference>
<proteinExistence type="predicted"/>
<dbReference type="CDD" id="cd07205">
    <property type="entry name" value="Pat_PNPLA6_PNPLA7_NTE1_like"/>
    <property type="match status" value="1"/>
</dbReference>
<feature type="active site" description="Proton acceptor" evidence="4">
    <location>
        <position position="159"/>
    </location>
</feature>
<dbReference type="PANTHER" id="PTHR14226">
    <property type="entry name" value="NEUROPATHY TARGET ESTERASE/SWISS CHEESE D.MELANOGASTER"/>
    <property type="match status" value="1"/>
</dbReference>
<evidence type="ECO:0000256" key="1">
    <source>
        <dbReference type="ARBA" id="ARBA00022801"/>
    </source>
</evidence>
<keyword evidence="1 4" id="KW-0378">Hydrolase</keyword>
<evidence type="ECO:0000256" key="2">
    <source>
        <dbReference type="ARBA" id="ARBA00022963"/>
    </source>
</evidence>
<accession>A0ABW3RB02</accession>
<dbReference type="InterPro" id="IPR016035">
    <property type="entry name" value="Acyl_Trfase/lysoPLipase"/>
</dbReference>
<dbReference type="Gene3D" id="3.40.1090.10">
    <property type="entry name" value="Cytosolic phospholipase A2 catalytic domain"/>
    <property type="match status" value="2"/>
</dbReference>
<evidence type="ECO:0000256" key="4">
    <source>
        <dbReference type="PROSITE-ProRule" id="PRU01161"/>
    </source>
</evidence>
<dbReference type="InterPro" id="IPR050301">
    <property type="entry name" value="NTE"/>
</dbReference>
<feature type="short sequence motif" description="DGA/G" evidence="4">
    <location>
        <begin position="159"/>
        <end position="161"/>
    </location>
</feature>
<dbReference type="Proteomes" id="UP001597163">
    <property type="component" value="Unassembled WGS sequence"/>
</dbReference>
<name>A0ABW3RB02_9FLAO</name>
<evidence type="ECO:0000313" key="6">
    <source>
        <dbReference type="EMBL" id="MFD1162167.1"/>
    </source>
</evidence>
<keyword evidence="3 4" id="KW-0443">Lipid metabolism</keyword>
<protein>
    <submittedName>
        <fullName evidence="6">Patatin-like phospholipase family protein</fullName>
    </submittedName>
</protein>
<dbReference type="PANTHER" id="PTHR14226:SF29">
    <property type="entry name" value="NEUROPATHY TARGET ESTERASE SWS"/>
    <property type="match status" value="1"/>
</dbReference>
<organism evidence="6 7">
    <name type="scientific">Hwangdonia seohaensis</name>
    <dbReference type="NCBI Taxonomy" id="1240727"/>
    <lineage>
        <taxon>Bacteria</taxon>
        <taxon>Pseudomonadati</taxon>
        <taxon>Bacteroidota</taxon>
        <taxon>Flavobacteriia</taxon>
        <taxon>Flavobacteriales</taxon>
        <taxon>Flavobacteriaceae</taxon>
        <taxon>Hwangdonia</taxon>
    </lineage>
</organism>
<keyword evidence="7" id="KW-1185">Reference proteome</keyword>
<feature type="active site" description="Nucleophile" evidence="4">
    <location>
        <position position="47"/>
    </location>
</feature>
<dbReference type="PROSITE" id="PS51635">
    <property type="entry name" value="PNPLA"/>
    <property type="match status" value="1"/>
</dbReference>
<dbReference type="Pfam" id="PF01734">
    <property type="entry name" value="Patatin"/>
    <property type="match status" value="1"/>
</dbReference>
<feature type="domain" description="PNPLA" evidence="5">
    <location>
        <begin position="14"/>
        <end position="172"/>
    </location>
</feature>
<comment type="caution">
    <text evidence="6">The sequence shown here is derived from an EMBL/GenBank/DDBJ whole genome shotgun (WGS) entry which is preliminary data.</text>
</comment>
<feature type="short sequence motif" description="GXGXXG" evidence="4">
    <location>
        <begin position="18"/>
        <end position="23"/>
    </location>
</feature>
<dbReference type="SUPFAM" id="SSF52151">
    <property type="entry name" value="FabD/lysophospholipase-like"/>
    <property type="match status" value="1"/>
</dbReference>
<gene>
    <name evidence="6" type="ORF">ACFQ2E_07050</name>
</gene>
<evidence type="ECO:0000259" key="5">
    <source>
        <dbReference type="PROSITE" id="PS51635"/>
    </source>
</evidence>